<dbReference type="InterPro" id="IPR010982">
    <property type="entry name" value="Lambda_DNA-bd_dom_sf"/>
</dbReference>
<dbReference type="InterPro" id="IPR001387">
    <property type="entry name" value="Cro/C1-type_HTH"/>
</dbReference>
<evidence type="ECO:0000259" key="1">
    <source>
        <dbReference type="PROSITE" id="PS50943"/>
    </source>
</evidence>
<keyword evidence="3" id="KW-1185">Reference proteome</keyword>
<sequence length="82" mass="9727">MELEKKEELINKLGQKLKELKTESNLSYRKLAQRCNLDHADIKKYEKGVDLRFLTIVELAKAYGVHPKEIFDIDYEIDFKKI</sequence>
<gene>
    <name evidence="2" type="ORF">SAMN04488104_10827</name>
</gene>
<dbReference type="Pfam" id="PF13560">
    <property type="entry name" value="HTH_31"/>
    <property type="match status" value="1"/>
</dbReference>
<protein>
    <submittedName>
        <fullName evidence="2">Helix-turn-helix</fullName>
    </submittedName>
</protein>
<dbReference type="STRING" id="686796.SAMN04488104_10827"/>
<dbReference type="GO" id="GO:0003677">
    <property type="term" value="F:DNA binding"/>
    <property type="evidence" value="ECO:0007669"/>
    <property type="project" value="InterPro"/>
</dbReference>
<name>A0A1G6Y6F7_9BACT</name>
<dbReference type="PROSITE" id="PS50943">
    <property type="entry name" value="HTH_CROC1"/>
    <property type="match status" value="1"/>
</dbReference>
<dbReference type="AlphaFoldDB" id="A0A1G6Y6F7"/>
<dbReference type="OrthoDB" id="678057at2"/>
<proteinExistence type="predicted"/>
<dbReference type="CDD" id="cd00093">
    <property type="entry name" value="HTH_XRE"/>
    <property type="match status" value="1"/>
</dbReference>
<evidence type="ECO:0000313" key="2">
    <source>
        <dbReference type="EMBL" id="SDD85861.1"/>
    </source>
</evidence>
<dbReference type="EMBL" id="FNAC01000082">
    <property type="protein sequence ID" value="SDD85861.1"/>
    <property type="molecule type" value="Genomic_DNA"/>
</dbReference>
<organism evidence="2 3">
    <name type="scientific">Algoriphagus faecimaris</name>
    <dbReference type="NCBI Taxonomy" id="686796"/>
    <lineage>
        <taxon>Bacteria</taxon>
        <taxon>Pseudomonadati</taxon>
        <taxon>Bacteroidota</taxon>
        <taxon>Cytophagia</taxon>
        <taxon>Cytophagales</taxon>
        <taxon>Cyclobacteriaceae</taxon>
        <taxon>Algoriphagus</taxon>
    </lineage>
</organism>
<accession>A0A1G6Y6F7</accession>
<reference evidence="3" key="1">
    <citation type="submission" date="2016-10" db="EMBL/GenBank/DDBJ databases">
        <authorList>
            <person name="Varghese N."/>
            <person name="Submissions S."/>
        </authorList>
    </citation>
    <scope>NUCLEOTIDE SEQUENCE [LARGE SCALE GENOMIC DNA]</scope>
    <source>
        <strain evidence="3">DSM 23095</strain>
    </source>
</reference>
<feature type="domain" description="HTH cro/C1-type" evidence="1">
    <location>
        <begin position="17"/>
        <end position="70"/>
    </location>
</feature>
<dbReference type="SMART" id="SM00530">
    <property type="entry name" value="HTH_XRE"/>
    <property type="match status" value="1"/>
</dbReference>
<dbReference type="RefSeq" id="WP_087941386.1">
    <property type="nucleotide sequence ID" value="NZ_FNAC01000082.1"/>
</dbReference>
<dbReference type="SUPFAM" id="SSF47413">
    <property type="entry name" value="lambda repressor-like DNA-binding domains"/>
    <property type="match status" value="1"/>
</dbReference>
<dbReference type="Gene3D" id="1.10.260.40">
    <property type="entry name" value="lambda repressor-like DNA-binding domains"/>
    <property type="match status" value="1"/>
</dbReference>
<dbReference type="Proteomes" id="UP000199060">
    <property type="component" value="Unassembled WGS sequence"/>
</dbReference>
<evidence type="ECO:0000313" key="3">
    <source>
        <dbReference type="Proteomes" id="UP000199060"/>
    </source>
</evidence>